<dbReference type="EMBL" id="WEKV01000008">
    <property type="protein sequence ID" value="KAB7785981.1"/>
    <property type="molecule type" value="Genomic_DNA"/>
</dbReference>
<evidence type="ECO:0000313" key="1">
    <source>
        <dbReference type="EMBL" id="KAB7785981.1"/>
    </source>
</evidence>
<dbReference type="RefSeq" id="WP_152276441.1">
    <property type="nucleotide sequence ID" value="NZ_WEKV01000008.1"/>
</dbReference>
<evidence type="ECO:0000313" key="2">
    <source>
        <dbReference type="Proteomes" id="UP000469949"/>
    </source>
</evidence>
<comment type="caution">
    <text evidence="1">The sequence shown here is derived from an EMBL/GenBank/DDBJ whole genome shotgun (WGS) entry which is preliminary data.</text>
</comment>
<protein>
    <submittedName>
        <fullName evidence="1">Uncharacterized protein</fullName>
    </submittedName>
</protein>
<reference evidence="1 2" key="1">
    <citation type="submission" date="2019-10" db="EMBL/GenBank/DDBJ databases">
        <title>Draft Genome Sequence of the Caffeine Degrading Methylotroph Methylorubrum populi PINKEL.</title>
        <authorList>
            <person name="Dawson S.C."/>
            <person name="Zhang X."/>
            <person name="Wright M.E."/>
            <person name="Sharma G."/>
            <person name="Langner J.T."/>
            <person name="Ditty J.L."/>
            <person name="Subuyuj G.A."/>
        </authorList>
    </citation>
    <scope>NUCLEOTIDE SEQUENCE [LARGE SCALE GENOMIC DNA]</scope>
    <source>
        <strain evidence="1 2">Pinkel</strain>
    </source>
</reference>
<name>A0A833J9Q8_9HYPH</name>
<dbReference type="Proteomes" id="UP000469949">
    <property type="component" value="Unassembled WGS sequence"/>
</dbReference>
<accession>A0A833J9Q8</accession>
<proteinExistence type="predicted"/>
<gene>
    <name evidence="1" type="ORF">F8B43_1382</name>
</gene>
<organism evidence="1 2">
    <name type="scientific">Methylorubrum populi</name>
    <dbReference type="NCBI Taxonomy" id="223967"/>
    <lineage>
        <taxon>Bacteria</taxon>
        <taxon>Pseudomonadati</taxon>
        <taxon>Pseudomonadota</taxon>
        <taxon>Alphaproteobacteria</taxon>
        <taxon>Hyphomicrobiales</taxon>
        <taxon>Methylobacteriaceae</taxon>
        <taxon>Methylorubrum</taxon>
    </lineage>
</organism>
<sequence>MTDDTPENVISLATRRPPVAITPAPHLHVGFRTRMSEVPGDPLPLILDLEHQGEVVGEIARFTDTPEGHAAARTAAETGRRVVELLIFHQPGAAPA</sequence>
<dbReference type="AlphaFoldDB" id="A0A833J9Q8"/>